<evidence type="ECO:0000256" key="1">
    <source>
        <dbReference type="SAM" id="Phobius"/>
    </source>
</evidence>
<feature type="transmembrane region" description="Helical" evidence="1">
    <location>
        <begin position="76"/>
        <end position="101"/>
    </location>
</feature>
<evidence type="ECO:0000259" key="3">
    <source>
        <dbReference type="Pfam" id="PF16220"/>
    </source>
</evidence>
<organism evidence="4 5">
    <name type="scientific">Novosphingobium pentaromativorans</name>
    <dbReference type="NCBI Taxonomy" id="205844"/>
    <lineage>
        <taxon>Bacteria</taxon>
        <taxon>Pseudomonadati</taxon>
        <taxon>Pseudomonadota</taxon>
        <taxon>Alphaproteobacteria</taxon>
        <taxon>Sphingomonadales</taxon>
        <taxon>Sphingomonadaceae</taxon>
        <taxon>Novosphingobium</taxon>
    </lineage>
</organism>
<dbReference type="Pfam" id="PF16220">
    <property type="entry name" value="DUF4880"/>
    <property type="match status" value="1"/>
</dbReference>
<dbReference type="EMBL" id="QFPX01000003">
    <property type="protein sequence ID" value="PZQ56723.1"/>
    <property type="molecule type" value="Genomic_DNA"/>
</dbReference>
<keyword evidence="1" id="KW-1133">Transmembrane helix</keyword>
<evidence type="ECO:0000313" key="5">
    <source>
        <dbReference type="Proteomes" id="UP000249082"/>
    </source>
</evidence>
<dbReference type="Pfam" id="PF04773">
    <property type="entry name" value="FecR"/>
    <property type="match status" value="1"/>
</dbReference>
<sequence length="314" mass="33400">MSIFNHRHRRKRRIAGEAATWLARHDAGTIDEKRFLAWRDASPEHAIAFTRALAVWNEAGARAGVSVESRFTRRRAAAAIGGMALVGLLGAGGFTTRAYAWNSASSKVGECKRVVLPDGSRAMLNTDSELQWRFSSTERSLWIVRGEVGLELVGGSPAQIHGLDRIASLSQGRFNVRLEGAAMDVTVLAGKAAAMRAPKAEALIAAAAAVAAPSEGLLLSAAAPSVREASPQRLAATVAWQQGEILFDNEPLQTAVREYNRYLTGKIVIADPDLTGIPVGGRFTSTDPADFLSALELGLGVRATASNGGFVLTR</sequence>
<dbReference type="GO" id="GO:0016989">
    <property type="term" value="F:sigma factor antagonist activity"/>
    <property type="evidence" value="ECO:0007669"/>
    <property type="project" value="TreeGrafter"/>
</dbReference>
<keyword evidence="1" id="KW-0812">Transmembrane</keyword>
<reference evidence="4 5" key="1">
    <citation type="submission" date="2017-08" db="EMBL/GenBank/DDBJ databases">
        <title>Infants hospitalized years apart are colonized by the same room-sourced microbial strains.</title>
        <authorList>
            <person name="Brooks B."/>
            <person name="Olm M.R."/>
            <person name="Firek B.A."/>
            <person name="Baker R."/>
            <person name="Thomas B.C."/>
            <person name="Morowitz M.J."/>
            <person name="Banfield J.F."/>
        </authorList>
    </citation>
    <scope>NUCLEOTIDE SEQUENCE [LARGE SCALE GENOMIC DNA]</scope>
    <source>
        <strain evidence="4">S2_005_002_R2_33</strain>
    </source>
</reference>
<dbReference type="AlphaFoldDB" id="A0A2W5QPV9"/>
<evidence type="ECO:0000259" key="2">
    <source>
        <dbReference type="Pfam" id="PF04773"/>
    </source>
</evidence>
<dbReference type="PANTHER" id="PTHR30273">
    <property type="entry name" value="PERIPLASMIC SIGNAL SENSOR AND SIGMA FACTOR ACTIVATOR FECR-RELATED"/>
    <property type="match status" value="1"/>
</dbReference>
<accession>A0A2W5QPV9</accession>
<protein>
    <submittedName>
        <fullName evidence="4">DUF4880 domain-containing protein</fullName>
    </submittedName>
</protein>
<feature type="domain" description="FecR protein" evidence="2">
    <location>
        <begin position="106"/>
        <end position="192"/>
    </location>
</feature>
<comment type="caution">
    <text evidence="4">The sequence shown here is derived from an EMBL/GenBank/DDBJ whole genome shotgun (WGS) entry which is preliminary data.</text>
</comment>
<dbReference type="InterPro" id="IPR032623">
    <property type="entry name" value="FecR_N"/>
</dbReference>
<dbReference type="PIRSF" id="PIRSF018266">
    <property type="entry name" value="FecR"/>
    <property type="match status" value="1"/>
</dbReference>
<evidence type="ECO:0000313" key="4">
    <source>
        <dbReference type="EMBL" id="PZQ56723.1"/>
    </source>
</evidence>
<feature type="domain" description="FecR N-terminal" evidence="3">
    <location>
        <begin position="17"/>
        <end position="54"/>
    </location>
</feature>
<dbReference type="Proteomes" id="UP000249082">
    <property type="component" value="Unassembled WGS sequence"/>
</dbReference>
<gene>
    <name evidence="4" type="ORF">DI555_05175</name>
</gene>
<dbReference type="InterPro" id="IPR012373">
    <property type="entry name" value="Ferrdict_sens_TM"/>
</dbReference>
<dbReference type="PANTHER" id="PTHR30273:SF2">
    <property type="entry name" value="PROTEIN FECR"/>
    <property type="match status" value="1"/>
</dbReference>
<dbReference type="InterPro" id="IPR006860">
    <property type="entry name" value="FecR"/>
</dbReference>
<name>A0A2W5QPV9_9SPHN</name>
<proteinExistence type="predicted"/>
<keyword evidence="1" id="KW-0472">Membrane</keyword>
<dbReference type="Gene3D" id="2.60.120.1440">
    <property type="match status" value="1"/>
</dbReference>
<dbReference type="Gene3D" id="3.55.50.30">
    <property type="match status" value="1"/>
</dbReference>